<evidence type="ECO:0000256" key="4">
    <source>
        <dbReference type="ARBA" id="ARBA00022833"/>
    </source>
</evidence>
<sequence>MTKYSTIRGVYYAPRSSKSQNIKIDIVNEQAIVADEVNEQKVAVIPLSEITLTPALGAIPREFMLENGAKVMLFAEQDISPLQHNIRPIDGLLHYLEQHRKVWLISLILIPICFYALSAYAIPAFAQSVVSWLPEEVKYEIDKQSMLVLDKSMLAPSQLSLNTKARISEQWNNLIPQINTQHQQFKLLFRSGKSFGANAFGLPGGTVVISDQLVDLLAQTPDAVLAVLLHEIGHVEYNHGLQLATESIATSLLLTYFLGDLNELAEYFSGAALTLIQNNFSRELERAADDYATTKLLELGISPQAFAVAMSKLAKNSPEKDDLLLHYLSSHPLVEERISNALKKK</sequence>
<evidence type="ECO:0000313" key="11">
    <source>
        <dbReference type="Proteomes" id="UP001157186"/>
    </source>
</evidence>
<proteinExistence type="inferred from homology"/>
<dbReference type="InterPro" id="IPR055518">
    <property type="entry name" value="DUF7092"/>
</dbReference>
<dbReference type="Proteomes" id="UP001157186">
    <property type="component" value="Unassembled WGS sequence"/>
</dbReference>
<dbReference type="InterPro" id="IPR051156">
    <property type="entry name" value="Mito/Outer_Membr_Metalloprot"/>
</dbReference>
<keyword evidence="7" id="KW-0472">Membrane</keyword>
<keyword evidence="1 6" id="KW-0645">Protease</keyword>
<reference evidence="10 11" key="1">
    <citation type="submission" date="2023-03" db="EMBL/GenBank/DDBJ databases">
        <title>Draft genome sequence of Thalassotalea insulae KCTC 62186T.</title>
        <authorList>
            <person name="Sawabe T."/>
        </authorList>
    </citation>
    <scope>NUCLEOTIDE SEQUENCE [LARGE SCALE GENOMIC DNA]</scope>
    <source>
        <strain evidence="10 11">KCTC 62186</strain>
    </source>
</reference>
<dbReference type="Pfam" id="PF01435">
    <property type="entry name" value="Peptidase_M48"/>
    <property type="match status" value="1"/>
</dbReference>
<evidence type="ECO:0000256" key="5">
    <source>
        <dbReference type="ARBA" id="ARBA00023049"/>
    </source>
</evidence>
<keyword evidence="4 6" id="KW-0862">Zinc</keyword>
<feature type="transmembrane region" description="Helical" evidence="7">
    <location>
        <begin position="102"/>
        <end position="122"/>
    </location>
</feature>
<evidence type="ECO:0000256" key="6">
    <source>
        <dbReference type="RuleBase" id="RU003983"/>
    </source>
</evidence>
<keyword evidence="3 6" id="KW-0378">Hydrolase</keyword>
<dbReference type="CDD" id="cd07332">
    <property type="entry name" value="M48C_Oma1_like"/>
    <property type="match status" value="1"/>
</dbReference>
<evidence type="ECO:0000256" key="2">
    <source>
        <dbReference type="ARBA" id="ARBA00022723"/>
    </source>
</evidence>
<evidence type="ECO:0000259" key="9">
    <source>
        <dbReference type="Pfam" id="PF23368"/>
    </source>
</evidence>
<comment type="caution">
    <text evidence="10">The sequence shown here is derived from an EMBL/GenBank/DDBJ whole genome shotgun (WGS) entry which is preliminary data.</text>
</comment>
<keyword evidence="2" id="KW-0479">Metal-binding</keyword>
<dbReference type="PANTHER" id="PTHR22726">
    <property type="entry name" value="METALLOENDOPEPTIDASE OMA1"/>
    <property type="match status" value="1"/>
</dbReference>
<dbReference type="PANTHER" id="PTHR22726:SF1">
    <property type="entry name" value="METALLOENDOPEPTIDASE OMA1, MITOCHONDRIAL"/>
    <property type="match status" value="1"/>
</dbReference>
<feature type="domain" description="DUF7092" evidence="9">
    <location>
        <begin position="6"/>
        <end position="72"/>
    </location>
</feature>
<feature type="domain" description="Peptidase M48" evidence="8">
    <location>
        <begin position="164"/>
        <end position="342"/>
    </location>
</feature>
<evidence type="ECO:0000256" key="7">
    <source>
        <dbReference type="SAM" id="Phobius"/>
    </source>
</evidence>
<accession>A0ABQ6GYF0</accession>
<keyword evidence="5 6" id="KW-0482">Metalloprotease</keyword>
<name>A0ABQ6GYF0_9GAMM</name>
<evidence type="ECO:0000256" key="1">
    <source>
        <dbReference type="ARBA" id="ARBA00022670"/>
    </source>
</evidence>
<gene>
    <name evidence="10" type="ORF">tinsulaeT_31150</name>
</gene>
<evidence type="ECO:0000259" key="8">
    <source>
        <dbReference type="Pfam" id="PF01435"/>
    </source>
</evidence>
<dbReference type="Gene3D" id="3.30.2010.10">
    <property type="entry name" value="Metalloproteases ('zincins'), catalytic domain"/>
    <property type="match status" value="1"/>
</dbReference>
<comment type="similarity">
    <text evidence="6">Belongs to the peptidase M48 family.</text>
</comment>
<protein>
    <submittedName>
        <fullName evidence="10">Peptidase M48</fullName>
    </submittedName>
</protein>
<comment type="cofactor">
    <cofactor evidence="6">
        <name>Zn(2+)</name>
        <dbReference type="ChEBI" id="CHEBI:29105"/>
    </cofactor>
    <text evidence="6">Binds 1 zinc ion per subunit.</text>
</comment>
<keyword evidence="7" id="KW-0812">Transmembrane</keyword>
<organism evidence="10 11">
    <name type="scientific">Thalassotalea insulae</name>
    <dbReference type="NCBI Taxonomy" id="2056778"/>
    <lineage>
        <taxon>Bacteria</taxon>
        <taxon>Pseudomonadati</taxon>
        <taxon>Pseudomonadota</taxon>
        <taxon>Gammaproteobacteria</taxon>
        <taxon>Alteromonadales</taxon>
        <taxon>Colwelliaceae</taxon>
        <taxon>Thalassotalea</taxon>
    </lineage>
</organism>
<keyword evidence="7" id="KW-1133">Transmembrane helix</keyword>
<dbReference type="InterPro" id="IPR001915">
    <property type="entry name" value="Peptidase_M48"/>
</dbReference>
<keyword evidence="11" id="KW-1185">Reference proteome</keyword>
<evidence type="ECO:0000256" key="3">
    <source>
        <dbReference type="ARBA" id="ARBA00022801"/>
    </source>
</evidence>
<dbReference type="RefSeq" id="WP_284245706.1">
    <property type="nucleotide sequence ID" value="NZ_BSST01000001.1"/>
</dbReference>
<dbReference type="Pfam" id="PF23368">
    <property type="entry name" value="DUF7092"/>
    <property type="match status" value="1"/>
</dbReference>
<evidence type="ECO:0000313" key="10">
    <source>
        <dbReference type="EMBL" id="GLX79775.1"/>
    </source>
</evidence>
<dbReference type="EMBL" id="BSST01000001">
    <property type="protein sequence ID" value="GLX79775.1"/>
    <property type="molecule type" value="Genomic_DNA"/>
</dbReference>